<dbReference type="AlphaFoldDB" id="A0A0F9BKM7"/>
<name>A0A0F9BKM7_9ZZZZ</name>
<sequence>VALAHAYRIARNTNAVATDDYEKVEWSGLSDSAFAQMSEKVFADMRSGKLKPEKAA</sequence>
<accession>A0A0F9BKM7</accession>
<reference evidence="1" key="1">
    <citation type="journal article" date="2015" name="Nature">
        <title>Complex archaea that bridge the gap between prokaryotes and eukaryotes.</title>
        <authorList>
            <person name="Spang A."/>
            <person name="Saw J.H."/>
            <person name="Jorgensen S.L."/>
            <person name="Zaremba-Niedzwiedzka K."/>
            <person name="Martijn J."/>
            <person name="Lind A.E."/>
            <person name="van Eijk R."/>
            <person name="Schleper C."/>
            <person name="Guy L."/>
            <person name="Ettema T.J."/>
        </authorList>
    </citation>
    <scope>NUCLEOTIDE SEQUENCE</scope>
</reference>
<evidence type="ECO:0000313" key="1">
    <source>
        <dbReference type="EMBL" id="KKL22395.1"/>
    </source>
</evidence>
<organism evidence="1">
    <name type="scientific">marine sediment metagenome</name>
    <dbReference type="NCBI Taxonomy" id="412755"/>
    <lineage>
        <taxon>unclassified sequences</taxon>
        <taxon>metagenomes</taxon>
        <taxon>ecological metagenomes</taxon>
    </lineage>
</organism>
<feature type="non-terminal residue" evidence="1">
    <location>
        <position position="1"/>
    </location>
</feature>
<protein>
    <submittedName>
        <fullName evidence="1">Uncharacterized protein</fullName>
    </submittedName>
</protein>
<dbReference type="EMBL" id="LAZR01037367">
    <property type="protein sequence ID" value="KKL22395.1"/>
    <property type="molecule type" value="Genomic_DNA"/>
</dbReference>
<comment type="caution">
    <text evidence="1">The sequence shown here is derived from an EMBL/GenBank/DDBJ whole genome shotgun (WGS) entry which is preliminary data.</text>
</comment>
<proteinExistence type="predicted"/>
<gene>
    <name evidence="1" type="ORF">LCGC14_2435860</name>
</gene>